<evidence type="ECO:0000313" key="3">
    <source>
        <dbReference type="Proteomes" id="UP000030689"/>
    </source>
</evidence>
<gene>
    <name evidence="2" type="ORF">EUTSA_v10003318mg</name>
</gene>
<accession>V4NF59</accession>
<keyword evidence="3" id="KW-1185">Reference proteome</keyword>
<dbReference type="OrthoDB" id="9978460at2759"/>
<dbReference type="KEGG" id="eus:EUTSA_v10003318mg"/>
<proteinExistence type="predicted"/>
<dbReference type="PANTHER" id="PTHR24067">
    <property type="entry name" value="UBIQUITIN-CONJUGATING ENZYME E2"/>
    <property type="match status" value="1"/>
</dbReference>
<dbReference type="eggNOG" id="KOG0417">
    <property type="taxonomic scope" value="Eukaryota"/>
</dbReference>
<dbReference type="PROSITE" id="PS50127">
    <property type="entry name" value="UBC_2"/>
    <property type="match status" value="1"/>
</dbReference>
<dbReference type="Pfam" id="PF00179">
    <property type="entry name" value="UQ_con"/>
    <property type="match status" value="1"/>
</dbReference>
<name>V4NF59_EUTSA</name>
<dbReference type="EMBL" id="KI517441">
    <property type="protein sequence ID" value="ESQ44736.1"/>
    <property type="molecule type" value="Genomic_DNA"/>
</dbReference>
<dbReference type="SMART" id="SM00212">
    <property type="entry name" value="UBCc"/>
    <property type="match status" value="1"/>
</dbReference>
<dbReference type="STRING" id="72664.V4NF59"/>
<evidence type="ECO:0000259" key="1">
    <source>
        <dbReference type="PROSITE" id="PS50127"/>
    </source>
</evidence>
<feature type="domain" description="UBC core" evidence="1">
    <location>
        <begin position="2"/>
        <end position="106"/>
    </location>
</feature>
<organism evidence="2 3">
    <name type="scientific">Eutrema salsugineum</name>
    <name type="common">Saltwater cress</name>
    <name type="synonym">Sisymbrium salsugineum</name>
    <dbReference type="NCBI Taxonomy" id="72664"/>
    <lineage>
        <taxon>Eukaryota</taxon>
        <taxon>Viridiplantae</taxon>
        <taxon>Streptophyta</taxon>
        <taxon>Embryophyta</taxon>
        <taxon>Tracheophyta</taxon>
        <taxon>Spermatophyta</taxon>
        <taxon>Magnoliopsida</taxon>
        <taxon>eudicotyledons</taxon>
        <taxon>Gunneridae</taxon>
        <taxon>Pentapetalae</taxon>
        <taxon>rosids</taxon>
        <taxon>malvids</taxon>
        <taxon>Brassicales</taxon>
        <taxon>Brassicaceae</taxon>
        <taxon>Eutremeae</taxon>
        <taxon>Eutrema</taxon>
    </lineage>
</organism>
<evidence type="ECO:0000313" key="2">
    <source>
        <dbReference type="EMBL" id="ESQ44736.1"/>
    </source>
</evidence>
<dbReference type="InterPro" id="IPR016135">
    <property type="entry name" value="UBQ-conjugating_enzyme/RWD"/>
</dbReference>
<reference evidence="2 3" key="1">
    <citation type="journal article" date="2013" name="Front. Plant Sci.">
        <title>The Reference Genome of the Halophytic Plant Eutrema salsugineum.</title>
        <authorList>
            <person name="Yang R."/>
            <person name="Jarvis D.E."/>
            <person name="Chen H."/>
            <person name="Beilstein M.A."/>
            <person name="Grimwood J."/>
            <person name="Jenkins J."/>
            <person name="Shu S."/>
            <person name="Prochnik S."/>
            <person name="Xin M."/>
            <person name="Ma C."/>
            <person name="Schmutz J."/>
            <person name="Wing R.A."/>
            <person name="Mitchell-Olds T."/>
            <person name="Schumaker K.S."/>
            <person name="Wang X."/>
        </authorList>
    </citation>
    <scope>NUCLEOTIDE SEQUENCE [LARGE SCALE GENOMIC DNA]</scope>
</reference>
<dbReference type="SUPFAM" id="SSF54495">
    <property type="entry name" value="UBC-like"/>
    <property type="match status" value="1"/>
</dbReference>
<dbReference type="InterPro" id="IPR050113">
    <property type="entry name" value="Ub_conjugating_enzyme"/>
</dbReference>
<protein>
    <recommendedName>
        <fullName evidence="1">UBC core domain-containing protein</fullName>
    </recommendedName>
</protein>
<dbReference type="AlphaFoldDB" id="V4NF59"/>
<dbReference type="Gramene" id="ESQ44736">
    <property type="protein sequence ID" value="ESQ44736"/>
    <property type="gene ID" value="EUTSA_v10003318mg"/>
</dbReference>
<dbReference type="Proteomes" id="UP000030689">
    <property type="component" value="Unassembled WGS sequence"/>
</dbReference>
<sequence length="106" mass="12228">MSTLNTIMRQVKELERVNSDLFSAGPVDGDLYHWNAMLIGPKDSPYENGVFELTMHIPPEYPFRAPKVSFNTKIFHPNVGEHGNIFLKMLKNKYFSPIYTINRVIV</sequence>
<dbReference type="Gene3D" id="3.10.110.10">
    <property type="entry name" value="Ubiquitin Conjugating Enzyme"/>
    <property type="match status" value="1"/>
</dbReference>
<dbReference type="CDD" id="cd00195">
    <property type="entry name" value="UBCc_UEV"/>
    <property type="match status" value="1"/>
</dbReference>
<dbReference type="InterPro" id="IPR000608">
    <property type="entry name" value="UBC"/>
</dbReference>